<dbReference type="Pfam" id="PF00096">
    <property type="entry name" value="zf-C2H2"/>
    <property type="match status" value="3"/>
</dbReference>
<feature type="compositionally biased region" description="Low complexity" evidence="6">
    <location>
        <begin position="456"/>
        <end position="466"/>
    </location>
</feature>
<name>A0A0D2X0F6_CAPO3</name>
<evidence type="ECO:0000256" key="3">
    <source>
        <dbReference type="ARBA" id="ARBA00022771"/>
    </source>
</evidence>
<accession>A0A0D2X0F6</accession>
<reference evidence="9" key="1">
    <citation type="submission" date="2011-02" db="EMBL/GenBank/DDBJ databases">
        <title>The Genome Sequence of Capsaspora owczarzaki ATCC 30864.</title>
        <authorList>
            <person name="Russ C."/>
            <person name="Cuomo C."/>
            <person name="Burger G."/>
            <person name="Gray M.W."/>
            <person name="Holland P.W.H."/>
            <person name="King N."/>
            <person name="Lang F.B.F."/>
            <person name="Roger A.J."/>
            <person name="Ruiz-Trillo I."/>
            <person name="Young S.K."/>
            <person name="Zeng Q."/>
            <person name="Gargeya S."/>
            <person name="Alvarado L."/>
            <person name="Berlin A."/>
            <person name="Chapman S.B."/>
            <person name="Chen Z."/>
            <person name="Freedman E."/>
            <person name="Gellesch M."/>
            <person name="Goldberg J."/>
            <person name="Griggs A."/>
            <person name="Gujja S."/>
            <person name="Heilman E."/>
            <person name="Heiman D."/>
            <person name="Howarth C."/>
            <person name="Mehta T."/>
            <person name="Neiman D."/>
            <person name="Pearson M."/>
            <person name="Roberts A."/>
            <person name="Saif S."/>
            <person name="Shea T."/>
            <person name="Shenoy N."/>
            <person name="Sisk P."/>
            <person name="Stolte C."/>
            <person name="Sykes S."/>
            <person name="White J."/>
            <person name="Yandava C."/>
            <person name="Haas B."/>
            <person name="Nusbaum C."/>
            <person name="Birren B."/>
        </authorList>
    </citation>
    <scope>NUCLEOTIDE SEQUENCE</scope>
    <source>
        <strain evidence="9">ATCC 30864</strain>
    </source>
</reference>
<feature type="domain" description="C2H2-type" evidence="7">
    <location>
        <begin position="134"/>
        <end position="163"/>
    </location>
</feature>
<dbReference type="GO" id="GO:0008270">
    <property type="term" value="F:zinc ion binding"/>
    <property type="evidence" value="ECO:0007669"/>
    <property type="project" value="UniProtKB-KW"/>
</dbReference>
<dbReference type="OrthoDB" id="6077919at2759"/>
<evidence type="ECO:0000313" key="8">
    <source>
        <dbReference type="EMBL" id="KJE88974.1"/>
    </source>
</evidence>
<dbReference type="Gene3D" id="3.30.160.60">
    <property type="entry name" value="Classic Zinc Finger"/>
    <property type="match status" value="4"/>
</dbReference>
<dbReference type="PROSITE" id="PS00028">
    <property type="entry name" value="ZINC_FINGER_C2H2_1"/>
    <property type="match status" value="4"/>
</dbReference>
<keyword evidence="9" id="KW-1185">Reference proteome</keyword>
<proteinExistence type="predicted"/>
<dbReference type="PROSITE" id="PS50157">
    <property type="entry name" value="ZINC_FINGER_C2H2_2"/>
    <property type="match status" value="4"/>
</dbReference>
<dbReference type="InterPro" id="IPR050329">
    <property type="entry name" value="GLI_C2H2-zinc-finger"/>
</dbReference>
<evidence type="ECO:0000256" key="1">
    <source>
        <dbReference type="ARBA" id="ARBA00022723"/>
    </source>
</evidence>
<evidence type="ECO:0000256" key="5">
    <source>
        <dbReference type="PROSITE-ProRule" id="PRU00042"/>
    </source>
</evidence>
<protein>
    <recommendedName>
        <fullName evidence="7">C2H2-type domain-containing protein</fullName>
    </recommendedName>
</protein>
<feature type="domain" description="C2H2-type" evidence="7">
    <location>
        <begin position="194"/>
        <end position="224"/>
    </location>
</feature>
<keyword evidence="2" id="KW-0677">Repeat</keyword>
<dbReference type="eggNOG" id="KOG1721">
    <property type="taxonomic scope" value="Eukaryota"/>
</dbReference>
<dbReference type="AlphaFoldDB" id="A0A0D2X0F6"/>
<organism evidence="8 9">
    <name type="scientific">Capsaspora owczarzaki (strain ATCC 30864)</name>
    <dbReference type="NCBI Taxonomy" id="595528"/>
    <lineage>
        <taxon>Eukaryota</taxon>
        <taxon>Filasterea</taxon>
        <taxon>Capsaspora</taxon>
    </lineage>
</organism>
<evidence type="ECO:0000259" key="7">
    <source>
        <dbReference type="PROSITE" id="PS50157"/>
    </source>
</evidence>
<dbReference type="GO" id="GO:0000981">
    <property type="term" value="F:DNA-binding transcription factor activity, RNA polymerase II-specific"/>
    <property type="evidence" value="ECO:0007669"/>
    <property type="project" value="TreeGrafter"/>
</dbReference>
<dbReference type="STRING" id="595528.A0A0D2X0F6"/>
<dbReference type="SMART" id="SM00355">
    <property type="entry name" value="ZnF_C2H2"/>
    <property type="match status" value="4"/>
</dbReference>
<dbReference type="EMBL" id="KE346360">
    <property type="protein sequence ID" value="KJE88974.1"/>
    <property type="molecule type" value="Genomic_DNA"/>
</dbReference>
<evidence type="ECO:0000256" key="6">
    <source>
        <dbReference type="SAM" id="MobiDB-lite"/>
    </source>
</evidence>
<dbReference type="InterPro" id="IPR013087">
    <property type="entry name" value="Znf_C2H2_type"/>
</dbReference>
<feature type="region of interest" description="Disordered" evidence="6">
    <location>
        <begin position="243"/>
        <end position="275"/>
    </location>
</feature>
<evidence type="ECO:0000256" key="4">
    <source>
        <dbReference type="ARBA" id="ARBA00022833"/>
    </source>
</evidence>
<dbReference type="GO" id="GO:0000978">
    <property type="term" value="F:RNA polymerase II cis-regulatory region sequence-specific DNA binding"/>
    <property type="evidence" value="ECO:0007669"/>
    <property type="project" value="TreeGrafter"/>
</dbReference>
<gene>
    <name evidence="8" type="ORF">CAOG_009317</name>
</gene>
<feature type="compositionally biased region" description="Basic and acidic residues" evidence="6">
    <location>
        <begin position="249"/>
        <end position="261"/>
    </location>
</feature>
<dbReference type="PANTHER" id="PTHR19818:SF139">
    <property type="entry name" value="PAIR-RULE PROTEIN ODD-PAIRED"/>
    <property type="match status" value="1"/>
</dbReference>
<dbReference type="PhylomeDB" id="A0A0D2X0F6"/>
<evidence type="ECO:0000313" key="9">
    <source>
        <dbReference type="Proteomes" id="UP000008743"/>
    </source>
</evidence>
<dbReference type="Proteomes" id="UP000008743">
    <property type="component" value="Unassembled WGS sequence"/>
</dbReference>
<dbReference type="GO" id="GO:0045944">
    <property type="term" value="P:positive regulation of transcription by RNA polymerase II"/>
    <property type="evidence" value="ECO:0007669"/>
    <property type="project" value="UniProtKB-ARBA"/>
</dbReference>
<dbReference type="PANTHER" id="PTHR19818">
    <property type="entry name" value="ZINC FINGER PROTEIN ZIC AND GLI"/>
    <property type="match status" value="1"/>
</dbReference>
<feature type="region of interest" description="Disordered" evidence="6">
    <location>
        <begin position="437"/>
        <end position="474"/>
    </location>
</feature>
<keyword evidence="3 5" id="KW-0863">Zinc-finger</keyword>
<dbReference type="SUPFAM" id="SSF57667">
    <property type="entry name" value="beta-beta-alpha zinc fingers"/>
    <property type="match status" value="2"/>
</dbReference>
<keyword evidence="4" id="KW-0862">Zinc</keyword>
<sequence>MPAPADSDDTFVRVPSNRDCEEDGARLLRLAFEGQTFLGTNDDAGGASLGASKLPFASNGETDVKRGGMVLAPHQLRHKYGRGSPVRALDVTSGSLAAAARNAAGQTGTFLTGGAVAKLSQNAAAKLELRRLKNTCSFPDCGKVFSSRWALQRHQSCHNGLKPFECPVQGCHRAFGTKDGIRRHRMVHSDEKPHGCPYAGCPKRFKYVKTMRIHVKSVHTGERAHGCSICGKRFVTHSNLKDHLKRHQQRPDDGLDEDGKPRPGQPLRRGRVRGIGAKLGRRTFARAEPVGVNRPFSMLPFRSLLADHASRSTSDAMAATSTSAANSSSASQLPPLSSQSTLHSALELGGMMRHNTSQPFPSSMSSSLPPLALPRRQSVPAIKIDGSGSTLGPGTLPAIKLDGSSGLGPVTFSPTAANVLLRSAGLGQSNLPLLNMKQHRSQQQPGQAISDAHSTQQQQQQQQQQHQHQHSAEAQRQHLELLKLERQYGTGLVLATNVGLDSSL</sequence>
<dbReference type="FunFam" id="3.30.160.60:FF:000446">
    <property type="entry name" value="Zinc finger protein"/>
    <property type="match status" value="1"/>
</dbReference>
<dbReference type="GO" id="GO:0005634">
    <property type="term" value="C:nucleus"/>
    <property type="evidence" value="ECO:0007669"/>
    <property type="project" value="UniProtKB-ARBA"/>
</dbReference>
<evidence type="ECO:0000256" key="2">
    <source>
        <dbReference type="ARBA" id="ARBA00022737"/>
    </source>
</evidence>
<feature type="region of interest" description="Disordered" evidence="6">
    <location>
        <begin position="316"/>
        <end position="340"/>
    </location>
</feature>
<feature type="domain" description="C2H2-type" evidence="7">
    <location>
        <begin position="164"/>
        <end position="193"/>
    </location>
</feature>
<keyword evidence="1" id="KW-0479">Metal-binding</keyword>
<dbReference type="InParanoid" id="A0A0D2X0F6"/>
<feature type="domain" description="C2H2-type" evidence="7">
    <location>
        <begin position="225"/>
        <end position="252"/>
    </location>
</feature>
<dbReference type="InterPro" id="IPR036236">
    <property type="entry name" value="Znf_C2H2_sf"/>
</dbReference>
<feature type="compositionally biased region" description="Polar residues" evidence="6">
    <location>
        <begin position="441"/>
        <end position="455"/>
    </location>
</feature>